<reference evidence="1 2" key="1">
    <citation type="journal article" date="2023" name="G3 (Bethesda)">
        <title>A chromosome-length genome assembly and annotation of blackberry (Rubus argutus, cv. 'Hillquist').</title>
        <authorList>
            <person name="Bruna T."/>
            <person name="Aryal R."/>
            <person name="Dudchenko O."/>
            <person name="Sargent D.J."/>
            <person name="Mead D."/>
            <person name="Buti M."/>
            <person name="Cavallini A."/>
            <person name="Hytonen T."/>
            <person name="Andres J."/>
            <person name="Pham M."/>
            <person name="Weisz D."/>
            <person name="Mascagni F."/>
            <person name="Usai G."/>
            <person name="Natali L."/>
            <person name="Bassil N."/>
            <person name="Fernandez G.E."/>
            <person name="Lomsadze A."/>
            <person name="Armour M."/>
            <person name="Olukolu B."/>
            <person name="Poorten T."/>
            <person name="Britton C."/>
            <person name="Davik J."/>
            <person name="Ashrafi H."/>
            <person name="Aiden E.L."/>
            <person name="Borodovsky M."/>
            <person name="Worthington M."/>
        </authorList>
    </citation>
    <scope>NUCLEOTIDE SEQUENCE [LARGE SCALE GENOMIC DNA]</scope>
    <source>
        <strain evidence="1">PI 553951</strain>
    </source>
</reference>
<proteinExistence type="predicted"/>
<dbReference type="AlphaFoldDB" id="A0AAW1VZE4"/>
<protein>
    <submittedName>
        <fullName evidence="1">Uncharacterized protein</fullName>
    </submittedName>
</protein>
<evidence type="ECO:0000313" key="2">
    <source>
        <dbReference type="Proteomes" id="UP001457282"/>
    </source>
</evidence>
<accession>A0AAW1VZE4</accession>
<comment type="caution">
    <text evidence="1">The sequence shown here is derived from an EMBL/GenBank/DDBJ whole genome shotgun (WGS) entry which is preliminary data.</text>
</comment>
<sequence length="105" mass="12288">MDSKENPEHTVEHCLFDKKLRFPSLEEVDHQWFNKLMAIWHSPTFFREFQKSRVEEAVVLGEELGLGRRCLTGGRARREQSEMAASAERGASRDWDRDGVLLELR</sequence>
<name>A0AAW1VZE4_RUBAR</name>
<dbReference type="Proteomes" id="UP001457282">
    <property type="component" value="Unassembled WGS sequence"/>
</dbReference>
<keyword evidence="2" id="KW-1185">Reference proteome</keyword>
<organism evidence="1 2">
    <name type="scientific">Rubus argutus</name>
    <name type="common">Southern blackberry</name>
    <dbReference type="NCBI Taxonomy" id="59490"/>
    <lineage>
        <taxon>Eukaryota</taxon>
        <taxon>Viridiplantae</taxon>
        <taxon>Streptophyta</taxon>
        <taxon>Embryophyta</taxon>
        <taxon>Tracheophyta</taxon>
        <taxon>Spermatophyta</taxon>
        <taxon>Magnoliopsida</taxon>
        <taxon>eudicotyledons</taxon>
        <taxon>Gunneridae</taxon>
        <taxon>Pentapetalae</taxon>
        <taxon>rosids</taxon>
        <taxon>fabids</taxon>
        <taxon>Rosales</taxon>
        <taxon>Rosaceae</taxon>
        <taxon>Rosoideae</taxon>
        <taxon>Rosoideae incertae sedis</taxon>
        <taxon>Rubus</taxon>
    </lineage>
</organism>
<dbReference type="EMBL" id="JBEDUW010000007">
    <property type="protein sequence ID" value="KAK9912098.1"/>
    <property type="molecule type" value="Genomic_DNA"/>
</dbReference>
<gene>
    <name evidence="1" type="ORF">M0R45_035973</name>
</gene>
<evidence type="ECO:0000313" key="1">
    <source>
        <dbReference type="EMBL" id="KAK9912098.1"/>
    </source>
</evidence>